<protein>
    <submittedName>
        <fullName evidence="8">Copper transport protein YcnJ</fullName>
    </submittedName>
</protein>
<accession>W9BDJ2</accession>
<evidence type="ECO:0000256" key="4">
    <source>
        <dbReference type="ARBA" id="ARBA00022989"/>
    </source>
</evidence>
<evidence type="ECO:0000256" key="5">
    <source>
        <dbReference type="ARBA" id="ARBA00023136"/>
    </source>
</evidence>
<feature type="transmembrane region" description="Helical" evidence="6">
    <location>
        <begin position="112"/>
        <end position="130"/>
    </location>
</feature>
<keyword evidence="9" id="KW-1185">Reference proteome</keyword>
<dbReference type="Proteomes" id="UP000028863">
    <property type="component" value="Unassembled WGS sequence"/>
</dbReference>
<dbReference type="eggNOG" id="COG1276">
    <property type="taxonomic scope" value="Bacteria"/>
</dbReference>
<comment type="caution">
    <text evidence="8">The sequence shown here is derived from an EMBL/GenBank/DDBJ whole genome shotgun (WGS) entry which is preliminary data.</text>
</comment>
<keyword evidence="5 6" id="KW-0472">Membrane</keyword>
<feature type="transmembrane region" description="Helical" evidence="6">
    <location>
        <begin position="340"/>
        <end position="360"/>
    </location>
</feature>
<feature type="transmembrane region" description="Helical" evidence="6">
    <location>
        <begin position="255"/>
        <end position="274"/>
    </location>
</feature>
<dbReference type="InterPro" id="IPR008457">
    <property type="entry name" value="Cu-R_CopD_dom"/>
</dbReference>
<name>W9BDJ2_9BACI</name>
<keyword evidence="2" id="KW-1003">Cell membrane</keyword>
<feature type="transmembrane region" description="Helical" evidence="6">
    <location>
        <begin position="179"/>
        <end position="203"/>
    </location>
</feature>
<dbReference type="GO" id="GO:0005886">
    <property type="term" value="C:plasma membrane"/>
    <property type="evidence" value="ECO:0007669"/>
    <property type="project" value="UniProtKB-SubCell"/>
</dbReference>
<reference evidence="8" key="2">
    <citation type="submission" date="2014-03" db="EMBL/GenBank/DDBJ databases">
        <authorList>
            <person name="Urmite Genomes"/>
        </authorList>
    </citation>
    <scope>NUCLEOTIDE SEQUENCE</scope>
    <source>
        <strain evidence="8">S1</strain>
    </source>
</reference>
<evidence type="ECO:0000256" key="2">
    <source>
        <dbReference type="ARBA" id="ARBA00022475"/>
    </source>
</evidence>
<feature type="transmembrane region" description="Helical" evidence="6">
    <location>
        <begin position="315"/>
        <end position="333"/>
    </location>
</feature>
<evidence type="ECO:0000259" key="7">
    <source>
        <dbReference type="Pfam" id="PF05425"/>
    </source>
</evidence>
<organism evidence="8 9">
    <name type="scientific">Oceanobacillus picturae</name>
    <dbReference type="NCBI Taxonomy" id="171693"/>
    <lineage>
        <taxon>Bacteria</taxon>
        <taxon>Bacillati</taxon>
        <taxon>Bacillota</taxon>
        <taxon>Bacilli</taxon>
        <taxon>Bacillales</taxon>
        <taxon>Bacillaceae</taxon>
        <taxon>Oceanobacillus</taxon>
    </lineage>
</organism>
<dbReference type="Pfam" id="PF05425">
    <property type="entry name" value="CopD"/>
    <property type="match status" value="1"/>
</dbReference>
<dbReference type="STRING" id="171693.BN988_02904"/>
<feature type="transmembrane region" description="Helical" evidence="6">
    <location>
        <begin position="150"/>
        <end position="167"/>
    </location>
</feature>
<dbReference type="RefSeq" id="WP_036577354.1">
    <property type="nucleotide sequence ID" value="NZ_BBXV01000013.1"/>
</dbReference>
<feature type="domain" description="Copper resistance protein D" evidence="7">
    <location>
        <begin position="175"/>
        <end position="271"/>
    </location>
</feature>
<keyword evidence="3 6" id="KW-0812">Transmembrane</keyword>
<reference evidence="8" key="1">
    <citation type="submission" date="2014-03" db="EMBL/GenBank/DDBJ databases">
        <title>Draft genome sequencing of Oceanobacillus picturae strain S1 isolated from human gut.</title>
        <authorList>
            <person name="Croce O."/>
            <person name="Lagier J.C."/>
            <person name="Raoult D."/>
        </authorList>
    </citation>
    <scope>NUCLEOTIDE SEQUENCE [LARGE SCALE GENOMIC DNA]</scope>
    <source>
        <strain evidence="8">S1</strain>
    </source>
</reference>
<gene>
    <name evidence="8" type="primary">ycnJ_2</name>
    <name evidence="8" type="ORF">BN988_02904</name>
</gene>
<dbReference type="EMBL" id="CCAX010000002">
    <property type="protein sequence ID" value="CDO04350.1"/>
    <property type="molecule type" value="Genomic_DNA"/>
</dbReference>
<evidence type="ECO:0000256" key="3">
    <source>
        <dbReference type="ARBA" id="ARBA00022692"/>
    </source>
</evidence>
<evidence type="ECO:0000313" key="8">
    <source>
        <dbReference type="EMBL" id="CDO04350.1"/>
    </source>
</evidence>
<feature type="transmembrane region" description="Helical" evidence="6">
    <location>
        <begin position="86"/>
        <end position="105"/>
    </location>
</feature>
<feature type="transmembrane region" description="Helical" evidence="6">
    <location>
        <begin position="223"/>
        <end position="243"/>
    </location>
</feature>
<sequence length="363" mass="40860">MEIVVIISQILLYLSLSILVGSFILFLVPNKYRPEIRVAKKYLLISAITVPIFSFVPVLDIILYIAPRLGGIESFKLVLTTYTVGNAWNFTLVGSVVLILFIYMIWPPHKKLYSCLGLILTFGLILSLAWSSHSGTIDPIIGVISDFTHLAAVSIWVGIVLVMGWGARNYKNWVEFLNWFSIVAFSCLVMTAISGLLMMDLIVDHYVESWMVSYGQGILFKHLSLLPLVFYALINGLLMKFLISKNYNFNPIPWIRLEGLILLGIFAITAFYSIQPPPHGNYLSNEAVSPLFRLFHDAPIEARTTIGFAGGPNTIYFLFLSFLFIGLMILSFFKKAPMVLSLLFSCLFIVCIYVTLMLSVEVH</sequence>
<proteinExistence type="predicted"/>
<dbReference type="GO" id="GO:0006825">
    <property type="term" value="P:copper ion transport"/>
    <property type="evidence" value="ECO:0007669"/>
    <property type="project" value="InterPro"/>
</dbReference>
<evidence type="ECO:0000256" key="1">
    <source>
        <dbReference type="ARBA" id="ARBA00004651"/>
    </source>
</evidence>
<dbReference type="PANTHER" id="PTHR34820:SF4">
    <property type="entry name" value="INNER MEMBRANE PROTEIN YEBZ"/>
    <property type="match status" value="1"/>
</dbReference>
<dbReference type="InterPro" id="IPR032694">
    <property type="entry name" value="CopC/D"/>
</dbReference>
<dbReference type="PANTHER" id="PTHR34820">
    <property type="entry name" value="INNER MEMBRANE PROTEIN YEBZ"/>
    <property type="match status" value="1"/>
</dbReference>
<evidence type="ECO:0000313" key="9">
    <source>
        <dbReference type="Proteomes" id="UP000028863"/>
    </source>
</evidence>
<dbReference type="AlphaFoldDB" id="W9BDJ2"/>
<evidence type="ECO:0000256" key="6">
    <source>
        <dbReference type="SAM" id="Phobius"/>
    </source>
</evidence>
<feature type="transmembrane region" description="Helical" evidence="6">
    <location>
        <begin position="6"/>
        <end position="30"/>
    </location>
</feature>
<feature type="transmembrane region" description="Helical" evidence="6">
    <location>
        <begin position="42"/>
        <end position="66"/>
    </location>
</feature>
<comment type="subcellular location">
    <subcellularLocation>
        <location evidence="1">Cell membrane</location>
        <topology evidence="1">Multi-pass membrane protein</topology>
    </subcellularLocation>
</comment>
<keyword evidence="4 6" id="KW-1133">Transmembrane helix</keyword>
<dbReference type="OrthoDB" id="2387346at2"/>